<evidence type="ECO:0000256" key="7">
    <source>
        <dbReference type="ARBA" id="ARBA00023180"/>
    </source>
</evidence>
<keyword evidence="5 8" id="KW-0472">Membrane</keyword>
<dbReference type="InterPro" id="IPR036116">
    <property type="entry name" value="FN3_sf"/>
</dbReference>
<dbReference type="SUPFAM" id="SSF49265">
    <property type="entry name" value="Fibronectin type III"/>
    <property type="match status" value="4"/>
</dbReference>
<evidence type="ECO:0000256" key="5">
    <source>
        <dbReference type="ARBA" id="ARBA00023136"/>
    </source>
</evidence>
<evidence type="ECO:0000256" key="3">
    <source>
        <dbReference type="ARBA" id="ARBA00022729"/>
    </source>
</evidence>
<dbReference type="PANTHER" id="PTHR23037:SF41">
    <property type="entry name" value="COLONY STIMULATING FACTOR 2 RECEPTOR, BETA, LOW-AFFINITY (GRANULOCYTE-MACROPHAGE) PRECURSOR"/>
    <property type="match status" value="1"/>
</dbReference>
<dbReference type="InterPro" id="IPR003961">
    <property type="entry name" value="FN3_dom"/>
</dbReference>
<dbReference type="PANTHER" id="PTHR23037">
    <property type="entry name" value="CYTOKINE RECEPTOR"/>
    <property type="match status" value="1"/>
</dbReference>
<keyword evidence="3" id="KW-0732">Signal</keyword>
<dbReference type="AlphaFoldDB" id="A0A9Q1I6M1"/>
<keyword evidence="2 8" id="KW-0812">Transmembrane</keyword>
<evidence type="ECO:0000256" key="6">
    <source>
        <dbReference type="ARBA" id="ARBA00023170"/>
    </source>
</evidence>
<dbReference type="GO" id="GO:0004896">
    <property type="term" value="F:cytokine receptor activity"/>
    <property type="evidence" value="ECO:0007669"/>
    <property type="project" value="TreeGrafter"/>
</dbReference>
<accession>A0A9Q1I6M1</accession>
<dbReference type="CDD" id="cd00063">
    <property type="entry name" value="FN3"/>
    <property type="match status" value="2"/>
</dbReference>
<evidence type="ECO:0000256" key="2">
    <source>
        <dbReference type="ARBA" id="ARBA00022692"/>
    </source>
</evidence>
<evidence type="ECO:0000256" key="1">
    <source>
        <dbReference type="ARBA" id="ARBA00004479"/>
    </source>
</evidence>
<dbReference type="InterPro" id="IPR048668">
    <property type="entry name" value="IL3RB_N"/>
</dbReference>
<keyword evidence="11" id="KW-1185">Reference proteome</keyword>
<evidence type="ECO:0000256" key="8">
    <source>
        <dbReference type="SAM" id="Phobius"/>
    </source>
</evidence>
<keyword evidence="7" id="KW-0325">Glycoprotein</keyword>
<evidence type="ECO:0000313" key="11">
    <source>
        <dbReference type="Proteomes" id="UP001152803"/>
    </source>
</evidence>
<dbReference type="InterPro" id="IPR013783">
    <property type="entry name" value="Ig-like_fold"/>
</dbReference>
<sequence>MVARLSCGLGPTEHSRPRLELCPQRGRAPTLSPDGMLIFWALSASLLPALVLASGSQPCPAAHYSSALESLECYNDYSTHIRCSWRESKLNLSQAPLSLFHLGVNDSESQCKPIGPTDSPPAGGLEVRRQCQYNTTAFFVLNKDSYFFKTPHSPGLSKTLNVSQLAVRVRPPKSLSQGLTKGGGRELRWRSYYHPTSPIYPTLNYELTYRRLDQDWVVLEVSQNESWVIEWDRLVPGCVYEARVRCRGGRGLWSDWSPLVTWRTEEVSVPGPYNLQCVFDGVATMNCSWEVKSELAQFVTYNLFYRSPPTAPAIRCCFDTPVRVDTSVLVQNCNFSISQQEQVVVELVPSRNTRQIQSSKHIRPTPPGNIKVQEKEGNWVLSWTAQKSSTVPISFEVQYWRSQSPEEKINISESGLSHLIRESSLLPFTRYTAQVRSVITPNRSTYDGLPSDWTEHVHWTTPPARWSLVNILVPVISVCVAVLFLWFAIPACQRRVNMWKMSIPSPFKSKVLEEFRKKSTNDSSAYVNEVERAPVSETEVLDMVQAVQYFPPGVSMWKMSSLSPFKSKVLEEFRKKSTNDSSAYENEVGRAPVSETEVLDMVQAVQYFPPGVSMWKMSSLSPFKSKVLEEFRKKSTNDSSAYENEVERAPVSETEVLDMVQEVQYFPQFSASEDPRHRLLLTASQEVGPYQQVPERGSGVAANASLSGPSLSHSAALGPQNAGAVSGPCMPDTASLSSLPTNQEMALEYVEQSPDCCPLPDVGTDDRGTATTTEPPAWCCPGGLGENGEGWMEYMKEDYTYANLSQV</sequence>
<evidence type="ECO:0000313" key="10">
    <source>
        <dbReference type="EMBL" id="KAJ8283633.1"/>
    </source>
</evidence>
<feature type="transmembrane region" description="Helical" evidence="8">
    <location>
        <begin position="471"/>
        <end position="492"/>
    </location>
</feature>
<feature type="domain" description="Fibronectin type-III" evidence="9">
    <location>
        <begin position="171"/>
        <end position="267"/>
    </location>
</feature>
<dbReference type="Pfam" id="PF21460">
    <property type="entry name" value="IL3Rb_N"/>
    <property type="match status" value="1"/>
</dbReference>
<comment type="caution">
    <text evidence="10">The sequence shown here is derived from an EMBL/GenBank/DDBJ whole genome shotgun (WGS) entry which is preliminary data.</text>
</comment>
<feature type="domain" description="Fibronectin type-III" evidence="9">
    <location>
        <begin position="366"/>
        <end position="464"/>
    </location>
</feature>
<keyword evidence="6" id="KW-0675">Receptor</keyword>
<dbReference type="OrthoDB" id="8906725at2759"/>
<protein>
    <recommendedName>
        <fullName evidence="9">Fibronectin type-III domain-containing protein</fullName>
    </recommendedName>
</protein>
<dbReference type="PROSITE" id="PS50853">
    <property type="entry name" value="FN3"/>
    <property type="match status" value="2"/>
</dbReference>
<keyword evidence="4 8" id="KW-1133">Transmembrane helix</keyword>
<dbReference type="Proteomes" id="UP001152803">
    <property type="component" value="Unassembled WGS sequence"/>
</dbReference>
<comment type="subcellular location">
    <subcellularLocation>
        <location evidence="1">Membrane</location>
        <topology evidence="1">Single-pass type I membrane protein</topology>
    </subcellularLocation>
</comment>
<evidence type="ECO:0000259" key="9">
    <source>
        <dbReference type="PROSITE" id="PS50853"/>
    </source>
</evidence>
<dbReference type="GO" id="GO:0009897">
    <property type="term" value="C:external side of plasma membrane"/>
    <property type="evidence" value="ECO:0007669"/>
    <property type="project" value="TreeGrafter"/>
</dbReference>
<dbReference type="Gene3D" id="2.60.40.10">
    <property type="entry name" value="Immunoglobulins"/>
    <property type="match status" value="4"/>
</dbReference>
<gene>
    <name evidence="10" type="ORF">COCON_G00024830</name>
</gene>
<dbReference type="SMART" id="SM00060">
    <property type="entry name" value="FN3"/>
    <property type="match status" value="2"/>
</dbReference>
<dbReference type="EMBL" id="JAFJMO010000002">
    <property type="protein sequence ID" value="KAJ8283633.1"/>
    <property type="molecule type" value="Genomic_DNA"/>
</dbReference>
<evidence type="ECO:0000256" key="4">
    <source>
        <dbReference type="ARBA" id="ARBA00022989"/>
    </source>
</evidence>
<organism evidence="10 11">
    <name type="scientific">Conger conger</name>
    <name type="common">Conger eel</name>
    <name type="synonym">Muraena conger</name>
    <dbReference type="NCBI Taxonomy" id="82655"/>
    <lineage>
        <taxon>Eukaryota</taxon>
        <taxon>Metazoa</taxon>
        <taxon>Chordata</taxon>
        <taxon>Craniata</taxon>
        <taxon>Vertebrata</taxon>
        <taxon>Euteleostomi</taxon>
        <taxon>Actinopterygii</taxon>
        <taxon>Neopterygii</taxon>
        <taxon>Teleostei</taxon>
        <taxon>Anguilliformes</taxon>
        <taxon>Congridae</taxon>
        <taxon>Conger</taxon>
    </lineage>
</organism>
<name>A0A9Q1I6M1_CONCO</name>
<reference evidence="10" key="1">
    <citation type="journal article" date="2023" name="Science">
        <title>Genome structures resolve the early diversification of teleost fishes.</title>
        <authorList>
            <person name="Parey E."/>
            <person name="Louis A."/>
            <person name="Montfort J."/>
            <person name="Bouchez O."/>
            <person name="Roques C."/>
            <person name="Iampietro C."/>
            <person name="Lluch J."/>
            <person name="Castinel A."/>
            <person name="Donnadieu C."/>
            <person name="Desvignes T."/>
            <person name="Floi Bucao C."/>
            <person name="Jouanno E."/>
            <person name="Wen M."/>
            <person name="Mejri S."/>
            <person name="Dirks R."/>
            <person name="Jansen H."/>
            <person name="Henkel C."/>
            <person name="Chen W.J."/>
            <person name="Zahm M."/>
            <person name="Cabau C."/>
            <person name="Klopp C."/>
            <person name="Thompson A.W."/>
            <person name="Robinson-Rechavi M."/>
            <person name="Braasch I."/>
            <person name="Lecointre G."/>
            <person name="Bobe J."/>
            <person name="Postlethwait J.H."/>
            <person name="Berthelot C."/>
            <person name="Roest Crollius H."/>
            <person name="Guiguen Y."/>
        </authorList>
    </citation>
    <scope>NUCLEOTIDE SEQUENCE</scope>
    <source>
        <strain evidence="10">Concon-B</strain>
    </source>
</reference>
<proteinExistence type="predicted"/>